<evidence type="ECO:0000313" key="2">
    <source>
        <dbReference type="Proteomes" id="UP000638648"/>
    </source>
</evidence>
<protein>
    <submittedName>
        <fullName evidence="1">Uncharacterized protein</fullName>
    </submittedName>
</protein>
<organism evidence="1 2">
    <name type="scientific">Actinopolymorpha pittospori</name>
    <dbReference type="NCBI Taxonomy" id="648752"/>
    <lineage>
        <taxon>Bacteria</taxon>
        <taxon>Bacillati</taxon>
        <taxon>Actinomycetota</taxon>
        <taxon>Actinomycetes</taxon>
        <taxon>Propionibacteriales</taxon>
        <taxon>Actinopolymorphaceae</taxon>
        <taxon>Actinopolymorpha</taxon>
    </lineage>
</organism>
<evidence type="ECO:0000313" key="1">
    <source>
        <dbReference type="EMBL" id="MBE1612741.1"/>
    </source>
</evidence>
<sequence>MTALHQNAADRTADLWAQDAEAFTARLRTWMTEAPGHDRVSGGSTHLDRVPVLSAPEALVVARLLQRLARRCDQDPVTDLANAMAERLCDRLGV</sequence>
<comment type="caution">
    <text evidence="1">The sequence shown here is derived from an EMBL/GenBank/DDBJ whole genome shotgun (WGS) entry which is preliminary data.</text>
</comment>
<dbReference type="RefSeq" id="WP_192755731.1">
    <property type="nucleotide sequence ID" value="NZ_BAABJL010000084.1"/>
</dbReference>
<dbReference type="Proteomes" id="UP000638648">
    <property type="component" value="Unassembled WGS sequence"/>
</dbReference>
<reference evidence="1" key="1">
    <citation type="submission" date="2020-10" db="EMBL/GenBank/DDBJ databases">
        <title>Sequencing the genomes of 1000 actinobacteria strains.</title>
        <authorList>
            <person name="Klenk H.-P."/>
        </authorList>
    </citation>
    <scope>NUCLEOTIDE SEQUENCE</scope>
    <source>
        <strain evidence="1">DSM 45354</strain>
    </source>
</reference>
<accession>A0A927N4X6</accession>
<dbReference type="EMBL" id="JADBEM010000001">
    <property type="protein sequence ID" value="MBE1612741.1"/>
    <property type="molecule type" value="Genomic_DNA"/>
</dbReference>
<proteinExistence type="predicted"/>
<keyword evidence="2" id="KW-1185">Reference proteome</keyword>
<gene>
    <name evidence="1" type="ORF">HEB94_009589</name>
</gene>
<dbReference type="AlphaFoldDB" id="A0A927N4X6"/>
<name>A0A927N4X6_9ACTN</name>